<dbReference type="InterPro" id="IPR000835">
    <property type="entry name" value="HTH_MarR-typ"/>
</dbReference>
<name>A0A645GXN7_9ZZZZ</name>
<dbReference type="InterPro" id="IPR036388">
    <property type="entry name" value="WH-like_DNA-bd_sf"/>
</dbReference>
<dbReference type="PANTHER" id="PTHR33164">
    <property type="entry name" value="TRANSCRIPTIONAL REGULATOR, MARR FAMILY"/>
    <property type="match status" value="1"/>
</dbReference>
<feature type="domain" description="HTH marR-type" evidence="1">
    <location>
        <begin position="1"/>
        <end position="139"/>
    </location>
</feature>
<dbReference type="EMBL" id="VSSQ01083038">
    <property type="protein sequence ID" value="MPN31497.1"/>
    <property type="molecule type" value="Genomic_DNA"/>
</dbReference>
<dbReference type="InterPro" id="IPR036390">
    <property type="entry name" value="WH_DNA-bd_sf"/>
</dbReference>
<dbReference type="PROSITE" id="PS50995">
    <property type="entry name" value="HTH_MARR_2"/>
    <property type="match status" value="1"/>
</dbReference>
<dbReference type="SMART" id="SM00347">
    <property type="entry name" value="HTH_MARR"/>
    <property type="match status" value="1"/>
</dbReference>
<protein>
    <recommendedName>
        <fullName evidence="1">HTH marR-type domain-containing protein</fullName>
    </recommendedName>
</protein>
<sequence>MAELTPKECLNRFLELLRQTDLAYVKLLRRWNISLNSTWALEYLRQHPEGVEPAVLAETTRMLRQTVTVVLNDLEDRGFIRREFHPTDRRRKLVRLTPEGEAFAAEMLNAIEKVEVGSFAAMTPHERRMLLELAGRFHDSILNASQEA</sequence>
<dbReference type="Pfam" id="PF12802">
    <property type="entry name" value="MarR_2"/>
    <property type="match status" value="1"/>
</dbReference>
<proteinExistence type="predicted"/>
<evidence type="ECO:0000313" key="2">
    <source>
        <dbReference type="EMBL" id="MPN31497.1"/>
    </source>
</evidence>
<dbReference type="GO" id="GO:0006950">
    <property type="term" value="P:response to stress"/>
    <property type="evidence" value="ECO:0007669"/>
    <property type="project" value="TreeGrafter"/>
</dbReference>
<comment type="caution">
    <text evidence="2">The sequence shown here is derived from an EMBL/GenBank/DDBJ whole genome shotgun (WGS) entry which is preliminary data.</text>
</comment>
<accession>A0A645GXN7</accession>
<evidence type="ECO:0000259" key="1">
    <source>
        <dbReference type="PROSITE" id="PS50995"/>
    </source>
</evidence>
<dbReference type="PANTHER" id="PTHR33164:SF95">
    <property type="entry name" value="TRANSCRIPTIONAL REGULATOR"/>
    <property type="match status" value="1"/>
</dbReference>
<dbReference type="PRINTS" id="PR00598">
    <property type="entry name" value="HTHMARR"/>
</dbReference>
<dbReference type="SUPFAM" id="SSF46785">
    <property type="entry name" value="Winged helix' DNA-binding domain"/>
    <property type="match status" value="1"/>
</dbReference>
<organism evidence="2">
    <name type="scientific">bioreactor metagenome</name>
    <dbReference type="NCBI Taxonomy" id="1076179"/>
    <lineage>
        <taxon>unclassified sequences</taxon>
        <taxon>metagenomes</taxon>
        <taxon>ecological metagenomes</taxon>
    </lineage>
</organism>
<dbReference type="InterPro" id="IPR039422">
    <property type="entry name" value="MarR/SlyA-like"/>
</dbReference>
<dbReference type="AlphaFoldDB" id="A0A645GXN7"/>
<dbReference type="GO" id="GO:0003700">
    <property type="term" value="F:DNA-binding transcription factor activity"/>
    <property type="evidence" value="ECO:0007669"/>
    <property type="project" value="InterPro"/>
</dbReference>
<gene>
    <name evidence="2" type="ORF">SDC9_178971</name>
</gene>
<dbReference type="Gene3D" id="1.10.10.10">
    <property type="entry name" value="Winged helix-like DNA-binding domain superfamily/Winged helix DNA-binding domain"/>
    <property type="match status" value="1"/>
</dbReference>
<reference evidence="2" key="1">
    <citation type="submission" date="2019-08" db="EMBL/GenBank/DDBJ databases">
        <authorList>
            <person name="Kucharzyk K."/>
            <person name="Murdoch R.W."/>
            <person name="Higgins S."/>
            <person name="Loffler F."/>
        </authorList>
    </citation>
    <scope>NUCLEOTIDE SEQUENCE</scope>
</reference>